<feature type="compositionally biased region" description="Low complexity" evidence="3">
    <location>
        <begin position="174"/>
        <end position="183"/>
    </location>
</feature>
<feature type="region of interest" description="Disordered" evidence="3">
    <location>
        <begin position="650"/>
        <end position="669"/>
    </location>
</feature>
<evidence type="ECO:0000259" key="4">
    <source>
        <dbReference type="PROSITE" id="PS50067"/>
    </source>
</evidence>
<evidence type="ECO:0000313" key="5">
    <source>
        <dbReference type="EMBL" id="CAD9562821.1"/>
    </source>
</evidence>
<dbReference type="PRINTS" id="PR00380">
    <property type="entry name" value="KINESINHEAVY"/>
</dbReference>
<feature type="compositionally biased region" description="Polar residues" evidence="3">
    <location>
        <begin position="958"/>
        <end position="972"/>
    </location>
</feature>
<dbReference type="Gene3D" id="3.40.850.10">
    <property type="entry name" value="Kinesin motor domain"/>
    <property type="match status" value="1"/>
</dbReference>
<evidence type="ECO:0000256" key="2">
    <source>
        <dbReference type="SAM" id="Coils"/>
    </source>
</evidence>
<organism evidence="5">
    <name type="scientific">Leptocylindrus danicus</name>
    <dbReference type="NCBI Taxonomy" id="163516"/>
    <lineage>
        <taxon>Eukaryota</taxon>
        <taxon>Sar</taxon>
        <taxon>Stramenopiles</taxon>
        <taxon>Ochrophyta</taxon>
        <taxon>Bacillariophyta</taxon>
        <taxon>Coscinodiscophyceae</taxon>
        <taxon>Chaetocerotophycidae</taxon>
        <taxon>Leptocylindrales</taxon>
        <taxon>Leptocylindraceae</taxon>
        <taxon>Leptocylindrus</taxon>
    </lineage>
</organism>
<dbReference type="InterPro" id="IPR036961">
    <property type="entry name" value="Kinesin_motor_dom_sf"/>
</dbReference>
<dbReference type="PROSITE" id="PS50067">
    <property type="entry name" value="KINESIN_MOTOR_2"/>
    <property type="match status" value="1"/>
</dbReference>
<reference evidence="5" key="1">
    <citation type="submission" date="2021-01" db="EMBL/GenBank/DDBJ databases">
        <authorList>
            <person name="Corre E."/>
            <person name="Pelletier E."/>
            <person name="Niang G."/>
            <person name="Scheremetjew M."/>
            <person name="Finn R."/>
            <person name="Kale V."/>
            <person name="Holt S."/>
            <person name="Cochrane G."/>
            <person name="Meng A."/>
            <person name="Brown T."/>
            <person name="Cohen L."/>
        </authorList>
    </citation>
    <scope>NUCLEOTIDE SEQUENCE</scope>
    <source>
        <strain evidence="5">B650</strain>
    </source>
</reference>
<feature type="domain" description="Kinesin motor" evidence="4">
    <location>
        <begin position="458"/>
        <end position="790"/>
    </location>
</feature>
<dbReference type="PANTHER" id="PTHR47972">
    <property type="entry name" value="KINESIN-LIKE PROTEIN KLP-3"/>
    <property type="match status" value="1"/>
</dbReference>
<proteinExistence type="inferred from homology"/>
<dbReference type="InterPro" id="IPR027640">
    <property type="entry name" value="Kinesin-like_fam"/>
</dbReference>
<dbReference type="GO" id="GO:0015630">
    <property type="term" value="C:microtubule cytoskeleton"/>
    <property type="evidence" value="ECO:0007669"/>
    <property type="project" value="TreeGrafter"/>
</dbReference>
<dbReference type="PANTHER" id="PTHR47972:SF28">
    <property type="entry name" value="KINESIN-LIKE PROTEIN KLP-3"/>
    <property type="match status" value="1"/>
</dbReference>
<feature type="compositionally biased region" description="Low complexity" evidence="3">
    <location>
        <begin position="1047"/>
        <end position="1062"/>
    </location>
</feature>
<feature type="compositionally biased region" description="Polar residues" evidence="3">
    <location>
        <begin position="184"/>
        <end position="194"/>
    </location>
</feature>
<protein>
    <recommendedName>
        <fullName evidence="4">Kinesin motor domain-containing protein</fullName>
    </recommendedName>
</protein>
<feature type="region of interest" description="Disordered" evidence="3">
    <location>
        <begin position="929"/>
        <end position="999"/>
    </location>
</feature>
<comment type="similarity">
    <text evidence="1">Belongs to the TRAFAC class myosin-kinesin ATPase superfamily. Kinesin family.</text>
</comment>
<keyword evidence="1" id="KW-0505">Motor protein</keyword>
<feature type="binding site" evidence="1">
    <location>
        <begin position="540"/>
        <end position="547"/>
    </location>
    <ligand>
        <name>ATP</name>
        <dbReference type="ChEBI" id="CHEBI:30616"/>
    </ligand>
</feature>
<name>A0A7S2K311_9STRA</name>
<evidence type="ECO:0000256" key="3">
    <source>
        <dbReference type="SAM" id="MobiDB-lite"/>
    </source>
</evidence>
<feature type="region of interest" description="Disordered" evidence="3">
    <location>
        <begin position="1037"/>
        <end position="1076"/>
    </location>
</feature>
<feature type="coiled-coil region" evidence="2">
    <location>
        <begin position="794"/>
        <end position="849"/>
    </location>
</feature>
<dbReference type="InterPro" id="IPR027417">
    <property type="entry name" value="P-loop_NTPase"/>
</dbReference>
<dbReference type="GO" id="GO:0008017">
    <property type="term" value="F:microtubule binding"/>
    <property type="evidence" value="ECO:0007669"/>
    <property type="project" value="InterPro"/>
</dbReference>
<dbReference type="AlphaFoldDB" id="A0A7S2K311"/>
<feature type="coiled-coil region" evidence="2">
    <location>
        <begin position="18"/>
        <end position="63"/>
    </location>
</feature>
<dbReference type="Pfam" id="PF00225">
    <property type="entry name" value="Kinesin"/>
    <property type="match status" value="1"/>
</dbReference>
<evidence type="ECO:0000256" key="1">
    <source>
        <dbReference type="PROSITE-ProRule" id="PRU00283"/>
    </source>
</evidence>
<dbReference type="FunFam" id="3.40.850.10:FF:000113">
    <property type="entry name" value="Kinesin-like protein"/>
    <property type="match status" value="1"/>
</dbReference>
<dbReference type="GO" id="GO:0005524">
    <property type="term" value="F:ATP binding"/>
    <property type="evidence" value="ECO:0007669"/>
    <property type="project" value="UniProtKB-UniRule"/>
</dbReference>
<feature type="region of interest" description="Disordered" evidence="3">
    <location>
        <begin position="160"/>
        <end position="210"/>
    </location>
</feature>
<dbReference type="EMBL" id="HBGY01006018">
    <property type="protein sequence ID" value="CAD9562821.1"/>
    <property type="molecule type" value="Transcribed_RNA"/>
</dbReference>
<keyword evidence="2" id="KW-0175">Coiled coil</keyword>
<feature type="compositionally biased region" description="Low complexity" evidence="3">
    <location>
        <begin position="973"/>
        <end position="997"/>
    </location>
</feature>
<feature type="coiled-coil region" evidence="2">
    <location>
        <begin position="229"/>
        <end position="350"/>
    </location>
</feature>
<dbReference type="SUPFAM" id="SSF52540">
    <property type="entry name" value="P-loop containing nucleoside triphosphate hydrolases"/>
    <property type="match status" value="1"/>
</dbReference>
<dbReference type="GO" id="GO:0003777">
    <property type="term" value="F:microtubule motor activity"/>
    <property type="evidence" value="ECO:0007669"/>
    <property type="project" value="InterPro"/>
</dbReference>
<feature type="compositionally biased region" description="Polar residues" evidence="3">
    <location>
        <begin position="655"/>
        <end position="665"/>
    </location>
</feature>
<feature type="compositionally biased region" description="Basic and acidic residues" evidence="3">
    <location>
        <begin position="1037"/>
        <end position="1046"/>
    </location>
</feature>
<dbReference type="SMART" id="SM00129">
    <property type="entry name" value="KISc"/>
    <property type="match status" value="1"/>
</dbReference>
<dbReference type="InterPro" id="IPR001752">
    <property type="entry name" value="Kinesin_motor_dom"/>
</dbReference>
<keyword evidence="1" id="KW-0067">ATP-binding</keyword>
<dbReference type="GO" id="GO:0007018">
    <property type="term" value="P:microtubule-based movement"/>
    <property type="evidence" value="ECO:0007669"/>
    <property type="project" value="InterPro"/>
</dbReference>
<sequence length="1093" mass="121446">MTPTPTDAQLLTEKDIELANLQANFDEYIESSRELEEELDAEITKLQEKLNESSAANRSLIAQLNSVSPQIANLEGTIQTVTAQLSKSNELKLKAEQSSEDAEARSREIEMSFSRLKEQEAAATEELALTLGELEEVREDYACYMDRARSEIEELKADLAAAQQHAMSRDNQQTSTSTSTGTGKHNTATTSSNERNGEVAAAVSADSTSNGVVGDANKAIATTTTNNNSEEQMEYITSLEDELEDVTEQLIEAQAQLNELETQLEASLKDREDSEHMIIEMSEQLEELQSAPTSAENSEDERIRLSSQIARLQEESAALTEELELLNEELALTQEQIEPMELENKALKEKAVENDKKIHHLTEQVDLLEGRLKDQGLDNLEPSLTWSKSNIQANENDEEHKSNAESFSNNLDDDVTNIISSNDVTLLSDKLRKLAKKTKSQQSYNAQLLSKILQLQGNIQVCCRIRPMSNKERENEEQGIVEPLSETEIGCFDHRSRSWKSFAFDRVWGPDEGQSSVFQDVEPLALSVVDGYNSCIFAYGQTGSGKTYTMEGCNGDGISHRTLVKVFSLLHQKAISSDSSHPFSFAVKVGMLEIYNDEVYDLLSKNDTAVIASGKASSLDIRRSSAGYMEVPGLVKEDVSSPQDVANLLQRGNAKRSTSSTNMNEHSSRSHMVLHVEVHTAVNGHEQPIGNLYLVDLAGSERVRKSGVEGSELKEAQYINKSLSALGDVMGALDQKASHVPFRNSKLTYLLQDSLGGNSRTMMVVTVCPGSRSSDESICTLQFATRVRRINLGSAQKNVSNKNLEESLKNATKEMKQLESAKLRTEEQLLALRRDHQRIQDRLQASQELRSQNKDESRTIAVLRKTNEDLSARLLKEKGSKQEKLFDLENCQQELRRIQKQLLAATRDRDSLSKRLIDNESDMKELKQRLREAKDSASAANIRARKSTIIKPPLGANGASSRSTTRGMSSANVRGRSSTSSVRSTSSVTSTSGSAEAAEIREEIRQLIETHDPQKVDKLDDLMARFRGKEARLLEKMKARYEETKTDSSSSSSKSPTPRSSDVISPSDSVKKRSELAMARHAERMRKIRSSTK</sequence>
<accession>A0A7S2K311</accession>
<gene>
    <name evidence="5" type="ORF">LDAN0321_LOCUS3704</name>
</gene>
<keyword evidence="1" id="KW-0547">Nucleotide-binding</keyword>